<dbReference type="FunFam" id="1.20.1260.10:FF:000002">
    <property type="entry name" value="Ferritin, mitochondrial"/>
    <property type="match status" value="1"/>
</dbReference>
<keyword evidence="9" id="KW-1185">Reference proteome</keyword>
<comment type="caution">
    <text evidence="8">The sequence shown here is derived from an EMBL/GenBank/DDBJ whole genome shotgun (WGS) entry which is preliminary data.</text>
</comment>
<keyword evidence="2 6" id="KW-0409">Iron storage</keyword>
<evidence type="ECO:0000256" key="3">
    <source>
        <dbReference type="ARBA" id="ARBA00022723"/>
    </source>
</evidence>
<evidence type="ECO:0000256" key="5">
    <source>
        <dbReference type="PIRSR" id="PIRSR601519-1"/>
    </source>
</evidence>
<evidence type="ECO:0000313" key="8">
    <source>
        <dbReference type="EMBL" id="KAG8222036.1"/>
    </source>
</evidence>
<comment type="function">
    <text evidence="6">Stores iron in a soluble, non-toxic, readily available form. Important for iron homeostasis. Iron is taken up in the ferrous form and deposited as ferric hydroxides after oxidation.</text>
</comment>
<evidence type="ECO:0000256" key="4">
    <source>
        <dbReference type="ARBA" id="ARBA00023004"/>
    </source>
</evidence>
<dbReference type="AlphaFoldDB" id="A0A8K0NU62"/>
<feature type="binding site" evidence="5">
    <location>
        <position position="25"/>
    </location>
    <ligand>
        <name>Fe cation</name>
        <dbReference type="ChEBI" id="CHEBI:24875"/>
        <label>1</label>
    </ligand>
</feature>
<comment type="similarity">
    <text evidence="1 6">Belongs to the ferritin family.</text>
</comment>
<dbReference type="SUPFAM" id="SSF47240">
    <property type="entry name" value="Ferritin-like"/>
    <property type="match status" value="1"/>
</dbReference>
<dbReference type="PROSITE" id="PS00204">
    <property type="entry name" value="FERRITIN_2"/>
    <property type="match status" value="1"/>
</dbReference>
<feature type="binding site" evidence="5">
    <location>
        <position position="60"/>
    </location>
    <ligand>
        <name>Fe cation</name>
        <dbReference type="ChEBI" id="CHEBI:24875"/>
        <label>1</label>
    </ligand>
</feature>
<organism evidence="8 9">
    <name type="scientific">Ladona fulva</name>
    <name type="common">Scarce chaser dragonfly</name>
    <name type="synonym">Libellula fulva</name>
    <dbReference type="NCBI Taxonomy" id="123851"/>
    <lineage>
        <taxon>Eukaryota</taxon>
        <taxon>Metazoa</taxon>
        <taxon>Ecdysozoa</taxon>
        <taxon>Arthropoda</taxon>
        <taxon>Hexapoda</taxon>
        <taxon>Insecta</taxon>
        <taxon>Pterygota</taxon>
        <taxon>Palaeoptera</taxon>
        <taxon>Odonata</taxon>
        <taxon>Epiprocta</taxon>
        <taxon>Anisoptera</taxon>
        <taxon>Libelluloidea</taxon>
        <taxon>Libellulidae</taxon>
        <taxon>Ladona</taxon>
    </lineage>
</organism>
<feature type="domain" description="Ferritin-like diiron" evidence="7">
    <location>
        <begin position="8"/>
        <end position="158"/>
    </location>
</feature>
<dbReference type="PANTHER" id="PTHR11431">
    <property type="entry name" value="FERRITIN"/>
    <property type="match status" value="1"/>
</dbReference>
<evidence type="ECO:0000313" key="9">
    <source>
        <dbReference type="Proteomes" id="UP000792457"/>
    </source>
</evidence>
<dbReference type="EMBL" id="KZ308121">
    <property type="protein sequence ID" value="KAG8222036.1"/>
    <property type="molecule type" value="Genomic_DNA"/>
</dbReference>
<dbReference type="InterPro" id="IPR014034">
    <property type="entry name" value="Ferritin_CS"/>
</dbReference>
<protein>
    <recommendedName>
        <fullName evidence="6">Ferritin</fullName>
        <ecNumber evidence="6">1.16.3.1</ecNumber>
    </recommendedName>
</protein>
<dbReference type="EC" id="1.16.3.1" evidence="6"/>
<dbReference type="GO" id="GO:0004322">
    <property type="term" value="F:ferroxidase activity"/>
    <property type="evidence" value="ECO:0007669"/>
    <property type="project" value="UniProtKB-EC"/>
</dbReference>
<feature type="binding site" evidence="5">
    <location>
        <position position="140"/>
    </location>
    <ligand>
        <name>Fe cation</name>
        <dbReference type="ChEBI" id="CHEBI:24875"/>
        <label>1</label>
    </ligand>
</feature>
<accession>A0A8K0NU62</accession>
<dbReference type="InterPro" id="IPR008331">
    <property type="entry name" value="Ferritin_DPS_dom"/>
</dbReference>
<keyword evidence="4 5" id="KW-0408">Iron</keyword>
<dbReference type="GO" id="GO:0008198">
    <property type="term" value="F:ferrous iron binding"/>
    <property type="evidence" value="ECO:0007669"/>
    <property type="project" value="TreeGrafter"/>
</dbReference>
<dbReference type="CDD" id="cd01056">
    <property type="entry name" value="Euk_Ferritin"/>
    <property type="match status" value="1"/>
</dbReference>
<dbReference type="GO" id="GO:0006879">
    <property type="term" value="P:intracellular iron ion homeostasis"/>
    <property type="evidence" value="ECO:0007669"/>
    <property type="project" value="UniProtKB-KW"/>
</dbReference>
<keyword evidence="3 5" id="KW-0479">Metal-binding</keyword>
<dbReference type="InterPro" id="IPR001519">
    <property type="entry name" value="Ferritin"/>
</dbReference>
<dbReference type="OrthoDB" id="186462at2759"/>
<dbReference type="GO" id="GO:0005737">
    <property type="term" value="C:cytoplasm"/>
    <property type="evidence" value="ECO:0007669"/>
    <property type="project" value="TreeGrafter"/>
</dbReference>
<evidence type="ECO:0000256" key="1">
    <source>
        <dbReference type="ARBA" id="ARBA00007513"/>
    </source>
</evidence>
<dbReference type="InterPro" id="IPR012347">
    <property type="entry name" value="Ferritin-like"/>
</dbReference>
<feature type="binding site" evidence="5">
    <location>
        <position position="63"/>
    </location>
    <ligand>
        <name>Fe cation</name>
        <dbReference type="ChEBI" id="CHEBI:24875"/>
        <label>1</label>
    </ligand>
</feature>
<dbReference type="GO" id="GO:0008199">
    <property type="term" value="F:ferric iron binding"/>
    <property type="evidence" value="ECO:0007669"/>
    <property type="project" value="InterPro"/>
</dbReference>
<evidence type="ECO:0000256" key="2">
    <source>
        <dbReference type="ARBA" id="ARBA00022434"/>
    </source>
</evidence>
<dbReference type="GO" id="GO:0006826">
    <property type="term" value="P:iron ion transport"/>
    <property type="evidence" value="ECO:0007669"/>
    <property type="project" value="InterPro"/>
</dbReference>
<keyword evidence="6" id="KW-0560">Oxidoreductase</keyword>
<proteinExistence type="inferred from homology"/>
<name>A0A8K0NU62_LADFU</name>
<gene>
    <name evidence="8" type="ORF">J437_LFUL003956</name>
</gene>
<dbReference type="InterPro" id="IPR009040">
    <property type="entry name" value="Ferritin-like_diiron"/>
</dbReference>
<dbReference type="Pfam" id="PF00210">
    <property type="entry name" value="Ferritin"/>
    <property type="match status" value="1"/>
</dbReference>
<dbReference type="Gene3D" id="1.20.1260.10">
    <property type="match status" value="1"/>
</dbReference>
<dbReference type="PROSITE" id="PS50905">
    <property type="entry name" value="FERRITIN_LIKE"/>
    <property type="match status" value="1"/>
</dbReference>
<comment type="catalytic activity">
    <reaction evidence="6">
        <text>4 Fe(2+) + O2 + 4 H(+) = 4 Fe(3+) + 2 H2O</text>
        <dbReference type="Rhea" id="RHEA:11148"/>
        <dbReference type="ChEBI" id="CHEBI:15377"/>
        <dbReference type="ChEBI" id="CHEBI:15378"/>
        <dbReference type="ChEBI" id="CHEBI:15379"/>
        <dbReference type="ChEBI" id="CHEBI:29033"/>
        <dbReference type="ChEBI" id="CHEBI:29034"/>
        <dbReference type="EC" id="1.16.3.1"/>
    </reaction>
</comment>
<feature type="binding site" evidence="5">
    <location>
        <position position="106"/>
    </location>
    <ligand>
        <name>Fe cation</name>
        <dbReference type="ChEBI" id="CHEBI:24875"/>
        <label>1</label>
    </ligand>
</feature>
<evidence type="ECO:0000256" key="6">
    <source>
        <dbReference type="RuleBase" id="RU361145"/>
    </source>
</evidence>
<sequence>MTTSICRQNYQEAVEAALNKQINLELYASHVYLTIANYFDQDDVALKGFHHYFSKQSDEEREHARKMMHYQNKRGGRVMLAGVEDPPAPGNWNSPLSSMQFALFMEKKVNQSLLELHALSSQHNDAQFCDFLESEFLNEQVESIKELGDHITNIKRVGEGLGVYMFDRELQS</sequence>
<dbReference type="PANTHER" id="PTHR11431:SF75">
    <property type="entry name" value="FERRITIN"/>
    <property type="match status" value="1"/>
</dbReference>
<evidence type="ECO:0000259" key="7">
    <source>
        <dbReference type="PROSITE" id="PS50905"/>
    </source>
</evidence>
<reference evidence="8" key="2">
    <citation type="submission" date="2017-10" db="EMBL/GenBank/DDBJ databases">
        <title>Ladona fulva Genome sequencing and assembly.</title>
        <authorList>
            <person name="Murali S."/>
            <person name="Richards S."/>
            <person name="Bandaranaike D."/>
            <person name="Bellair M."/>
            <person name="Blankenburg K."/>
            <person name="Chao H."/>
            <person name="Dinh H."/>
            <person name="Doddapaneni H."/>
            <person name="Dugan-Rocha S."/>
            <person name="Elkadiri S."/>
            <person name="Gnanaolivu R."/>
            <person name="Hernandez B."/>
            <person name="Skinner E."/>
            <person name="Javaid M."/>
            <person name="Lee S."/>
            <person name="Li M."/>
            <person name="Ming W."/>
            <person name="Munidasa M."/>
            <person name="Muniz J."/>
            <person name="Nguyen L."/>
            <person name="Hughes D."/>
            <person name="Osuji N."/>
            <person name="Pu L.-L."/>
            <person name="Puazo M."/>
            <person name="Qu C."/>
            <person name="Quiroz J."/>
            <person name="Raj R."/>
            <person name="Weissenberger G."/>
            <person name="Xin Y."/>
            <person name="Zou X."/>
            <person name="Han Y."/>
            <person name="Worley K."/>
            <person name="Muzny D."/>
            <person name="Gibbs R."/>
        </authorList>
    </citation>
    <scope>NUCLEOTIDE SEQUENCE</scope>
    <source>
        <strain evidence="8">Sampled in the wild</strain>
    </source>
</reference>
<reference evidence="8" key="1">
    <citation type="submission" date="2013-04" db="EMBL/GenBank/DDBJ databases">
        <authorList>
            <person name="Qu J."/>
            <person name="Murali S.C."/>
            <person name="Bandaranaike D."/>
            <person name="Bellair M."/>
            <person name="Blankenburg K."/>
            <person name="Chao H."/>
            <person name="Dinh H."/>
            <person name="Doddapaneni H."/>
            <person name="Downs B."/>
            <person name="Dugan-Rocha S."/>
            <person name="Elkadiri S."/>
            <person name="Gnanaolivu R.D."/>
            <person name="Hernandez B."/>
            <person name="Javaid M."/>
            <person name="Jayaseelan J.C."/>
            <person name="Lee S."/>
            <person name="Li M."/>
            <person name="Ming W."/>
            <person name="Munidasa M."/>
            <person name="Muniz J."/>
            <person name="Nguyen L."/>
            <person name="Ongeri F."/>
            <person name="Osuji N."/>
            <person name="Pu L.-L."/>
            <person name="Puazo M."/>
            <person name="Qu C."/>
            <person name="Quiroz J."/>
            <person name="Raj R."/>
            <person name="Weissenberger G."/>
            <person name="Xin Y."/>
            <person name="Zou X."/>
            <person name="Han Y."/>
            <person name="Richards S."/>
            <person name="Worley K."/>
            <person name="Muzny D."/>
            <person name="Gibbs R."/>
        </authorList>
    </citation>
    <scope>NUCLEOTIDE SEQUENCE</scope>
    <source>
        <strain evidence="8">Sampled in the wild</strain>
    </source>
</reference>
<dbReference type="Proteomes" id="UP000792457">
    <property type="component" value="Unassembled WGS sequence"/>
</dbReference>
<dbReference type="InterPro" id="IPR009078">
    <property type="entry name" value="Ferritin-like_SF"/>
</dbReference>